<proteinExistence type="predicted"/>
<evidence type="ECO:0000313" key="2">
    <source>
        <dbReference type="Proteomes" id="UP001500665"/>
    </source>
</evidence>
<reference evidence="2" key="1">
    <citation type="journal article" date="2019" name="Int. J. Syst. Evol. Microbiol.">
        <title>The Global Catalogue of Microorganisms (GCM) 10K type strain sequencing project: providing services to taxonomists for standard genome sequencing and annotation.</title>
        <authorList>
            <consortium name="The Broad Institute Genomics Platform"/>
            <consortium name="The Broad Institute Genome Sequencing Center for Infectious Disease"/>
            <person name="Wu L."/>
            <person name="Ma J."/>
        </authorList>
    </citation>
    <scope>NUCLEOTIDE SEQUENCE [LARGE SCALE GENOMIC DNA]</scope>
    <source>
        <strain evidence="2">JCM 10696</strain>
    </source>
</reference>
<name>A0ABP4BH19_9ACTN</name>
<dbReference type="Proteomes" id="UP001500665">
    <property type="component" value="Unassembled WGS sequence"/>
</dbReference>
<dbReference type="RefSeq" id="WP_344240275.1">
    <property type="nucleotide sequence ID" value="NZ_BAAAHH010000008.1"/>
</dbReference>
<dbReference type="Pfam" id="PF19840">
    <property type="entry name" value="DUF6317"/>
    <property type="match status" value="1"/>
</dbReference>
<accession>A0ABP4BH19</accession>
<organism evidence="1 2">
    <name type="scientific">Actinocorallia libanotica</name>
    <dbReference type="NCBI Taxonomy" id="46162"/>
    <lineage>
        <taxon>Bacteria</taxon>
        <taxon>Bacillati</taxon>
        <taxon>Actinomycetota</taxon>
        <taxon>Actinomycetes</taxon>
        <taxon>Streptosporangiales</taxon>
        <taxon>Thermomonosporaceae</taxon>
        <taxon>Actinocorallia</taxon>
    </lineage>
</organism>
<dbReference type="EMBL" id="BAAAHH010000008">
    <property type="protein sequence ID" value="GAA0949066.1"/>
    <property type="molecule type" value="Genomic_DNA"/>
</dbReference>
<evidence type="ECO:0000313" key="1">
    <source>
        <dbReference type="EMBL" id="GAA0949066.1"/>
    </source>
</evidence>
<gene>
    <name evidence="1" type="ORF">GCM10009550_26000</name>
</gene>
<sequence length="107" mass="11740">MSSEINVVYADILDSSSVFKTQGANYDKIVPKDIGAVPQVTESSLGDAITRVLEAISTLHDSLGSSMQIHGDKLKAVHDRYRDTEDDIDDLMRSIDDPSTIQPRVGY</sequence>
<dbReference type="InterPro" id="IPR045558">
    <property type="entry name" value="DUF6317"/>
</dbReference>
<evidence type="ECO:0008006" key="3">
    <source>
        <dbReference type="Google" id="ProtNLM"/>
    </source>
</evidence>
<keyword evidence="2" id="KW-1185">Reference proteome</keyword>
<protein>
    <recommendedName>
        <fullName evidence="3">Excreted virulence factor EspC (Type VII ESX diderm)</fullName>
    </recommendedName>
</protein>
<comment type="caution">
    <text evidence="1">The sequence shown here is derived from an EMBL/GenBank/DDBJ whole genome shotgun (WGS) entry which is preliminary data.</text>
</comment>